<comment type="caution">
    <text evidence="1">The sequence shown here is derived from an EMBL/GenBank/DDBJ whole genome shotgun (WGS) entry which is preliminary data.</text>
</comment>
<evidence type="ECO:0000313" key="2">
    <source>
        <dbReference type="Proteomes" id="UP001056120"/>
    </source>
</evidence>
<dbReference type="Proteomes" id="UP001056120">
    <property type="component" value="Linkage Group LG23"/>
</dbReference>
<reference evidence="2" key="1">
    <citation type="journal article" date="2022" name="Mol. Ecol. Resour.">
        <title>The genomes of chicory, endive, great burdock and yacon provide insights into Asteraceae palaeo-polyploidization history and plant inulin production.</title>
        <authorList>
            <person name="Fan W."/>
            <person name="Wang S."/>
            <person name="Wang H."/>
            <person name="Wang A."/>
            <person name="Jiang F."/>
            <person name="Liu H."/>
            <person name="Zhao H."/>
            <person name="Xu D."/>
            <person name="Zhang Y."/>
        </authorList>
    </citation>
    <scope>NUCLEOTIDE SEQUENCE [LARGE SCALE GENOMIC DNA]</scope>
    <source>
        <strain evidence="2">cv. Yunnan</strain>
    </source>
</reference>
<protein>
    <submittedName>
        <fullName evidence="1">Uncharacterized protein</fullName>
    </submittedName>
</protein>
<proteinExistence type="predicted"/>
<name>A0ACB9B5M9_9ASTR</name>
<organism evidence="1 2">
    <name type="scientific">Smallanthus sonchifolius</name>
    <dbReference type="NCBI Taxonomy" id="185202"/>
    <lineage>
        <taxon>Eukaryota</taxon>
        <taxon>Viridiplantae</taxon>
        <taxon>Streptophyta</taxon>
        <taxon>Embryophyta</taxon>
        <taxon>Tracheophyta</taxon>
        <taxon>Spermatophyta</taxon>
        <taxon>Magnoliopsida</taxon>
        <taxon>eudicotyledons</taxon>
        <taxon>Gunneridae</taxon>
        <taxon>Pentapetalae</taxon>
        <taxon>asterids</taxon>
        <taxon>campanulids</taxon>
        <taxon>Asterales</taxon>
        <taxon>Asteraceae</taxon>
        <taxon>Asteroideae</taxon>
        <taxon>Heliantheae alliance</taxon>
        <taxon>Millerieae</taxon>
        <taxon>Smallanthus</taxon>
    </lineage>
</organism>
<evidence type="ECO:0000313" key="1">
    <source>
        <dbReference type="EMBL" id="KAI3717387.1"/>
    </source>
</evidence>
<sequence length="90" mass="10423">MHFYTDSLHSLDKLDICILFRDDVAVASTIFGLFQRLHDVKFLELNIELVQLLLQNLNVCPKSLHRKFANGVLLLRYSSPVMFLIMVSPF</sequence>
<gene>
    <name evidence="1" type="ORF">L1987_68971</name>
</gene>
<keyword evidence="2" id="KW-1185">Reference proteome</keyword>
<reference evidence="1 2" key="2">
    <citation type="journal article" date="2022" name="Mol. Ecol. Resour.">
        <title>The genomes of chicory, endive, great burdock and yacon provide insights into Asteraceae paleo-polyploidization history and plant inulin production.</title>
        <authorList>
            <person name="Fan W."/>
            <person name="Wang S."/>
            <person name="Wang H."/>
            <person name="Wang A."/>
            <person name="Jiang F."/>
            <person name="Liu H."/>
            <person name="Zhao H."/>
            <person name="Xu D."/>
            <person name="Zhang Y."/>
        </authorList>
    </citation>
    <scope>NUCLEOTIDE SEQUENCE [LARGE SCALE GENOMIC DNA]</scope>
    <source>
        <strain evidence="2">cv. Yunnan</strain>
        <tissue evidence="1">Leaves</tissue>
    </source>
</reference>
<accession>A0ACB9B5M9</accession>
<dbReference type="EMBL" id="CM042040">
    <property type="protein sequence ID" value="KAI3717387.1"/>
    <property type="molecule type" value="Genomic_DNA"/>
</dbReference>